<dbReference type="Proteomes" id="UP000777784">
    <property type="component" value="Unassembled WGS sequence"/>
</dbReference>
<dbReference type="EMBL" id="JAHJDP010000034">
    <property type="protein sequence ID" value="MBU2690699.1"/>
    <property type="molecule type" value="Genomic_DNA"/>
</dbReference>
<organism evidence="6 7">
    <name type="scientific">Eiseniibacteriota bacterium</name>
    <dbReference type="NCBI Taxonomy" id="2212470"/>
    <lineage>
        <taxon>Bacteria</taxon>
        <taxon>Candidatus Eiseniibacteriota</taxon>
    </lineage>
</organism>
<dbReference type="InterPro" id="IPR037257">
    <property type="entry name" value="T2SS_E_N_sf"/>
</dbReference>
<dbReference type="GO" id="GO:0016887">
    <property type="term" value="F:ATP hydrolysis activity"/>
    <property type="evidence" value="ECO:0007669"/>
    <property type="project" value="TreeGrafter"/>
</dbReference>
<dbReference type="InterPro" id="IPR001482">
    <property type="entry name" value="T2SS/T4SS_dom"/>
</dbReference>
<sequence>MSDTMPRGEELVAQGYLTRNQLETALNRSREAPHLSLEEISLQQGFISEGTFKEIISEPPGNLRPRLGTLLVQQELVTEGQLAKALAIQSRTGGLLGQILIRLGHLNEDQLVETLASQFALPFVPIGHLRPNRSLRRVLNSTYALRNGVVPIGLIGRRLTVALSDPTYRKPVEELASLTGYDIDIVLSTHAQVEQLRAYLYGDDEPDVASTGTESHSTTIPVTNSPVAKRAPKSQMSTDALLMAVFEKGVQENATTVHLDPSPRGPRLYFRVEGELQDYSAGELGTQIALSYRAIVHRLKTLAKLDLTERRRPQVGQIKLEQGKRDEARTVEFYLNVMPTREGEAITIRITECNEVRKSLDDLQFCSDVLPRLYDIVQAPHGIFLCTGPSSSGKSTTLWAAADFLNAKGRKVVAISTRPGPVISNILRVPMPQEGSPDFPILLEHVDKLDPDVILIDEIQSSDTAEWVVEWARSGRKVLASLRSMGSRAAMGTFNRLAGDELGLGEHLSGLVGQRLLRAVCPDCSKEYSPDQKIIARLGDLLPAEAQWRSGEGCAQCGFTGIRGRIPVVEMWIPGPTRNVTPWFQESQDEAGSGGWSYTLGGAPRPIIEAITQVVDAIGAAARGKITLEEVVRSFDFWELGATSTLMPSGRAALQSGEPGGRAAA</sequence>
<comment type="similarity">
    <text evidence="1">Belongs to the GSP E family.</text>
</comment>
<evidence type="ECO:0000256" key="2">
    <source>
        <dbReference type="ARBA" id="ARBA00022741"/>
    </source>
</evidence>
<evidence type="ECO:0000256" key="4">
    <source>
        <dbReference type="SAM" id="MobiDB-lite"/>
    </source>
</evidence>
<keyword evidence="2" id="KW-0547">Nucleotide-binding</keyword>
<comment type="caution">
    <text evidence="6">The sequence shown here is derived from an EMBL/GenBank/DDBJ whole genome shotgun (WGS) entry which is preliminary data.</text>
</comment>
<proteinExistence type="inferred from homology"/>
<dbReference type="PANTHER" id="PTHR30258:SF1">
    <property type="entry name" value="PROTEIN TRANSPORT PROTEIN HOFB HOMOLOG"/>
    <property type="match status" value="1"/>
</dbReference>
<dbReference type="AlphaFoldDB" id="A0A948W5R1"/>
<evidence type="ECO:0000313" key="6">
    <source>
        <dbReference type="EMBL" id="MBU2690699.1"/>
    </source>
</evidence>
<gene>
    <name evidence="6" type="primary">tadA</name>
    <name evidence="6" type="ORF">KJ970_07195</name>
</gene>
<dbReference type="Pfam" id="PF05157">
    <property type="entry name" value="MshEN"/>
    <property type="match status" value="1"/>
</dbReference>
<dbReference type="PANTHER" id="PTHR30258">
    <property type="entry name" value="TYPE II SECRETION SYSTEM PROTEIN GSPE-RELATED"/>
    <property type="match status" value="1"/>
</dbReference>
<dbReference type="SUPFAM" id="SSF160246">
    <property type="entry name" value="EspE N-terminal domain-like"/>
    <property type="match status" value="1"/>
</dbReference>
<name>A0A948W5R1_UNCEI</name>
<feature type="compositionally biased region" description="Polar residues" evidence="4">
    <location>
        <begin position="210"/>
        <end position="226"/>
    </location>
</feature>
<feature type="region of interest" description="Disordered" evidence="4">
    <location>
        <begin position="207"/>
        <end position="233"/>
    </location>
</feature>
<feature type="domain" description="AAA+ ATPase" evidence="5">
    <location>
        <begin position="380"/>
        <end position="540"/>
    </location>
</feature>
<evidence type="ECO:0000313" key="7">
    <source>
        <dbReference type="Proteomes" id="UP000777784"/>
    </source>
</evidence>
<dbReference type="Gene3D" id="3.30.300.160">
    <property type="entry name" value="Type II secretion system, protein E, N-terminal domain"/>
    <property type="match status" value="1"/>
</dbReference>
<dbReference type="InterPro" id="IPR007831">
    <property type="entry name" value="T2SS_GspE_N"/>
</dbReference>
<dbReference type="Gene3D" id="3.40.50.300">
    <property type="entry name" value="P-loop containing nucleotide triphosphate hydrolases"/>
    <property type="match status" value="1"/>
</dbReference>
<accession>A0A948W5R1</accession>
<dbReference type="InterPro" id="IPR027417">
    <property type="entry name" value="P-loop_NTPase"/>
</dbReference>
<dbReference type="SMART" id="SM00382">
    <property type="entry name" value="AAA"/>
    <property type="match status" value="1"/>
</dbReference>
<dbReference type="Gene3D" id="3.30.450.90">
    <property type="match status" value="1"/>
</dbReference>
<dbReference type="InterPro" id="IPR003593">
    <property type="entry name" value="AAA+_ATPase"/>
</dbReference>
<dbReference type="Pfam" id="PF00437">
    <property type="entry name" value="T2SSE"/>
    <property type="match status" value="1"/>
</dbReference>
<dbReference type="SUPFAM" id="SSF52540">
    <property type="entry name" value="P-loop containing nucleoside triphosphate hydrolases"/>
    <property type="match status" value="1"/>
</dbReference>
<dbReference type="GO" id="GO:0005886">
    <property type="term" value="C:plasma membrane"/>
    <property type="evidence" value="ECO:0007669"/>
    <property type="project" value="TreeGrafter"/>
</dbReference>
<reference evidence="6" key="1">
    <citation type="submission" date="2021-05" db="EMBL/GenBank/DDBJ databases">
        <title>Energy efficiency and biological interactions define the core microbiome of deep oligotrophic groundwater.</title>
        <authorList>
            <person name="Mehrshad M."/>
            <person name="Lopez-Fernandez M."/>
            <person name="Bell E."/>
            <person name="Bernier-Latmani R."/>
            <person name="Bertilsson S."/>
            <person name="Dopson M."/>
        </authorList>
    </citation>
    <scope>NUCLEOTIDE SEQUENCE</scope>
    <source>
        <strain evidence="6">Modern_marine.mb.64</strain>
    </source>
</reference>
<keyword evidence="3" id="KW-0067">ATP-binding</keyword>
<evidence type="ECO:0000259" key="5">
    <source>
        <dbReference type="SMART" id="SM00382"/>
    </source>
</evidence>
<dbReference type="GO" id="GO:0005524">
    <property type="term" value="F:ATP binding"/>
    <property type="evidence" value="ECO:0007669"/>
    <property type="project" value="UniProtKB-KW"/>
</dbReference>
<evidence type="ECO:0000256" key="1">
    <source>
        <dbReference type="ARBA" id="ARBA00006611"/>
    </source>
</evidence>
<evidence type="ECO:0000256" key="3">
    <source>
        <dbReference type="ARBA" id="ARBA00022840"/>
    </source>
</evidence>
<protein>
    <submittedName>
        <fullName evidence="6">Flp pilus assembly complex ATPase component TadA</fullName>
    </submittedName>
</protein>